<dbReference type="Gene3D" id="3.40.50.10420">
    <property type="entry name" value="NagB/RpiA/CoA transferase-like"/>
    <property type="match status" value="1"/>
</dbReference>
<evidence type="ECO:0000256" key="3">
    <source>
        <dbReference type="ARBA" id="ARBA00022840"/>
    </source>
</evidence>
<protein>
    <recommendedName>
        <fullName evidence="4">5-formyltetrahydrofolate cyclo-ligase</fullName>
        <ecNumber evidence="4">6.3.3.2</ecNumber>
    </recommendedName>
</protein>
<dbReference type="PANTHER" id="PTHR23407">
    <property type="entry name" value="ATPASE INHIBITOR/5-FORMYLTETRAHYDROFOLATE CYCLO-LIGASE"/>
    <property type="match status" value="1"/>
</dbReference>
<evidence type="ECO:0000313" key="6">
    <source>
        <dbReference type="EMBL" id="MCY0386941.1"/>
    </source>
</evidence>
<evidence type="ECO:0000256" key="5">
    <source>
        <dbReference type="SAM" id="MobiDB-lite"/>
    </source>
</evidence>
<evidence type="ECO:0000313" key="7">
    <source>
        <dbReference type="Proteomes" id="UP001082899"/>
    </source>
</evidence>
<feature type="compositionally biased region" description="Low complexity" evidence="5">
    <location>
        <begin position="14"/>
        <end position="25"/>
    </location>
</feature>
<evidence type="ECO:0000256" key="2">
    <source>
        <dbReference type="ARBA" id="ARBA00022741"/>
    </source>
</evidence>
<dbReference type="NCBIfam" id="TIGR02727">
    <property type="entry name" value="MTHFS_bact"/>
    <property type="match status" value="1"/>
</dbReference>
<dbReference type="RefSeq" id="WP_267846611.1">
    <property type="nucleotide sequence ID" value="NZ_JAPMXC010000001.1"/>
</dbReference>
<dbReference type="Proteomes" id="UP001082899">
    <property type="component" value="Unassembled WGS sequence"/>
</dbReference>
<dbReference type="Pfam" id="PF01812">
    <property type="entry name" value="5-FTHF_cyc-lig"/>
    <property type="match status" value="1"/>
</dbReference>
<organism evidence="6 7">
    <name type="scientific">Robbsia betulipollinis</name>
    <dbReference type="NCBI Taxonomy" id="2981849"/>
    <lineage>
        <taxon>Bacteria</taxon>
        <taxon>Pseudomonadati</taxon>
        <taxon>Pseudomonadota</taxon>
        <taxon>Betaproteobacteria</taxon>
        <taxon>Burkholderiales</taxon>
        <taxon>Burkholderiaceae</taxon>
        <taxon>Robbsia</taxon>
    </lineage>
</organism>
<comment type="caution">
    <text evidence="6">The sequence shown here is derived from an EMBL/GenBank/DDBJ whole genome shotgun (WGS) entry which is preliminary data.</text>
</comment>
<dbReference type="PANTHER" id="PTHR23407:SF1">
    <property type="entry name" value="5-FORMYLTETRAHYDROFOLATE CYCLO-LIGASE"/>
    <property type="match status" value="1"/>
</dbReference>
<keyword evidence="7" id="KW-1185">Reference proteome</keyword>
<name>A0ABT3ZKA1_9BURK</name>
<keyword evidence="6" id="KW-0436">Ligase</keyword>
<comment type="cofactor">
    <cofactor evidence="4">
        <name>Mg(2+)</name>
        <dbReference type="ChEBI" id="CHEBI:18420"/>
    </cofactor>
</comment>
<dbReference type="EC" id="6.3.3.2" evidence="4"/>
<evidence type="ECO:0000256" key="4">
    <source>
        <dbReference type="RuleBase" id="RU361279"/>
    </source>
</evidence>
<dbReference type="SUPFAM" id="SSF100950">
    <property type="entry name" value="NagB/RpiA/CoA transferase-like"/>
    <property type="match status" value="1"/>
</dbReference>
<dbReference type="PIRSF" id="PIRSF006806">
    <property type="entry name" value="FTHF_cligase"/>
    <property type="match status" value="1"/>
</dbReference>
<dbReference type="InterPro" id="IPR037171">
    <property type="entry name" value="NagB/RpiA_transferase-like"/>
</dbReference>
<keyword evidence="2 4" id="KW-0547">Nucleotide-binding</keyword>
<evidence type="ECO:0000256" key="1">
    <source>
        <dbReference type="ARBA" id="ARBA00010638"/>
    </source>
</evidence>
<comment type="catalytic activity">
    <reaction evidence="4">
        <text>(6S)-5-formyl-5,6,7,8-tetrahydrofolate + ATP = (6R)-5,10-methenyltetrahydrofolate + ADP + phosphate</text>
        <dbReference type="Rhea" id="RHEA:10488"/>
        <dbReference type="ChEBI" id="CHEBI:30616"/>
        <dbReference type="ChEBI" id="CHEBI:43474"/>
        <dbReference type="ChEBI" id="CHEBI:57455"/>
        <dbReference type="ChEBI" id="CHEBI:57457"/>
        <dbReference type="ChEBI" id="CHEBI:456216"/>
        <dbReference type="EC" id="6.3.3.2"/>
    </reaction>
</comment>
<gene>
    <name evidence="6" type="ORF">OVY01_06785</name>
</gene>
<proteinExistence type="inferred from homology"/>
<accession>A0ABT3ZKA1</accession>
<sequence length="218" mass="23475">MKESISRDHRDSAAEPSAASSVAPRAAPAADAKRLWRATLLATRARLTACAPDAIAQLNQRLADWLEEQDAHSLAFYWPTHGEPDLRETIVAWLARDTRRRAALPVIESARAPLVFRGWTPDAPMRPGRYGIPVPAAGEIGMPALLLIPCVGFDARGYRLGYGGGFYDRTLAAATPRPRTLGVALDGCRVAALPNEAHDLPLDHVLTETGAIDTAAAR</sequence>
<feature type="compositionally biased region" description="Basic and acidic residues" evidence="5">
    <location>
        <begin position="1"/>
        <end position="13"/>
    </location>
</feature>
<dbReference type="InterPro" id="IPR024185">
    <property type="entry name" value="FTHF_cligase-like_sf"/>
</dbReference>
<keyword evidence="4" id="KW-0460">Magnesium</keyword>
<keyword evidence="3 4" id="KW-0067">ATP-binding</keyword>
<keyword evidence="4" id="KW-0479">Metal-binding</keyword>
<dbReference type="EMBL" id="JAPMXC010000001">
    <property type="protein sequence ID" value="MCY0386941.1"/>
    <property type="molecule type" value="Genomic_DNA"/>
</dbReference>
<dbReference type="GO" id="GO:0030272">
    <property type="term" value="F:5-formyltetrahydrofolate cyclo-ligase activity"/>
    <property type="evidence" value="ECO:0007669"/>
    <property type="project" value="UniProtKB-EC"/>
</dbReference>
<feature type="region of interest" description="Disordered" evidence="5">
    <location>
        <begin position="1"/>
        <end position="25"/>
    </location>
</feature>
<reference evidence="6" key="1">
    <citation type="submission" date="2022-11" db="EMBL/GenBank/DDBJ databases">
        <title>Robbsia betulipollinis sp. nov., isolated from pollen of birch (Betula pendula).</title>
        <authorList>
            <person name="Shi H."/>
            <person name="Ambika Manirajan B."/>
            <person name="Ratering S."/>
            <person name="Geissler-Plaum R."/>
            <person name="Schnell S."/>
        </authorList>
    </citation>
    <scope>NUCLEOTIDE SEQUENCE</scope>
    <source>
        <strain evidence="6">Bb-Pol-6</strain>
    </source>
</reference>
<comment type="similarity">
    <text evidence="1 4">Belongs to the 5-formyltetrahydrofolate cyclo-ligase family.</text>
</comment>
<dbReference type="InterPro" id="IPR002698">
    <property type="entry name" value="FTHF_cligase"/>
</dbReference>